<dbReference type="AlphaFoldDB" id="A0A0F9HLI7"/>
<reference evidence="1" key="1">
    <citation type="journal article" date="2015" name="Nature">
        <title>Complex archaea that bridge the gap between prokaryotes and eukaryotes.</title>
        <authorList>
            <person name="Spang A."/>
            <person name="Saw J.H."/>
            <person name="Jorgensen S.L."/>
            <person name="Zaremba-Niedzwiedzka K."/>
            <person name="Martijn J."/>
            <person name="Lind A.E."/>
            <person name="van Eijk R."/>
            <person name="Schleper C."/>
            <person name="Guy L."/>
            <person name="Ettema T.J."/>
        </authorList>
    </citation>
    <scope>NUCLEOTIDE SEQUENCE</scope>
</reference>
<proteinExistence type="predicted"/>
<gene>
    <name evidence="1" type="ORF">LCGC14_1688740</name>
</gene>
<name>A0A0F9HLI7_9ZZZZ</name>
<feature type="non-terminal residue" evidence="1">
    <location>
        <position position="1"/>
    </location>
</feature>
<comment type="caution">
    <text evidence="1">The sequence shown here is derived from an EMBL/GenBank/DDBJ whole genome shotgun (WGS) entry which is preliminary data.</text>
</comment>
<evidence type="ECO:0000313" key="1">
    <source>
        <dbReference type="EMBL" id="KKM16146.1"/>
    </source>
</evidence>
<dbReference type="EMBL" id="LAZR01014739">
    <property type="protein sequence ID" value="KKM16146.1"/>
    <property type="molecule type" value="Genomic_DNA"/>
</dbReference>
<sequence length="67" mass="7044">LKYSKGSFAIVTDVDKKLPKNPPAVTSAFVGDNTETGEKTLFCQPGGTHLGEANQGVFCGDQGEQLT</sequence>
<protein>
    <submittedName>
        <fullName evidence="1">Uncharacterized protein</fullName>
    </submittedName>
</protein>
<organism evidence="1">
    <name type="scientific">marine sediment metagenome</name>
    <dbReference type="NCBI Taxonomy" id="412755"/>
    <lineage>
        <taxon>unclassified sequences</taxon>
        <taxon>metagenomes</taxon>
        <taxon>ecological metagenomes</taxon>
    </lineage>
</organism>
<accession>A0A0F9HLI7</accession>